<proteinExistence type="predicted"/>
<name>A0A1C3EQG4_9PLAN</name>
<dbReference type="RefSeq" id="WP_068845973.1">
    <property type="nucleotide sequence ID" value="NZ_LYDR01000033.1"/>
</dbReference>
<dbReference type="STRING" id="1841610.A6X21_16870"/>
<evidence type="ECO:0008006" key="3">
    <source>
        <dbReference type="Google" id="ProtNLM"/>
    </source>
</evidence>
<dbReference type="EMBL" id="LYDR01000033">
    <property type="protein sequence ID" value="ODA35484.1"/>
    <property type="molecule type" value="Genomic_DNA"/>
</dbReference>
<reference evidence="1 2" key="1">
    <citation type="submission" date="2016-05" db="EMBL/GenBank/DDBJ databases">
        <title>Genomic and physiological characterization of Planctopirus sp. isolated from fresh water lake.</title>
        <authorList>
            <person name="Subhash Y."/>
            <person name="Ramana C."/>
        </authorList>
    </citation>
    <scope>NUCLEOTIDE SEQUENCE [LARGE SCALE GENOMIC DNA]</scope>
    <source>
        <strain evidence="1 2">JC280</strain>
    </source>
</reference>
<sequence>MSSLVEASFAAALNSVPTSESPETSAQIVLVRAGRMPEVERAVVSEGLTVQRGDVVILETPRGPLSGRVLEDISKTWRLVPHEALPAITIQRRPTEDDEVAIRELESLSAQEFMPWVMRIRSWNLDLELIDLEKTLDREKWILYVLAGRGPDCTKLALQAAAAGFGIIEVQPIQAEGTRPKEEAKGCGTGGGGCGCGS</sequence>
<dbReference type="OrthoDB" id="215261at2"/>
<accession>A0A1C3EQG4</accession>
<organism evidence="1 2">
    <name type="scientific">Planctopirus hydrillae</name>
    <dbReference type="NCBI Taxonomy" id="1841610"/>
    <lineage>
        <taxon>Bacteria</taxon>
        <taxon>Pseudomonadati</taxon>
        <taxon>Planctomycetota</taxon>
        <taxon>Planctomycetia</taxon>
        <taxon>Planctomycetales</taxon>
        <taxon>Planctomycetaceae</taxon>
        <taxon>Planctopirus</taxon>
    </lineage>
</organism>
<dbReference type="Proteomes" id="UP000094828">
    <property type="component" value="Unassembled WGS sequence"/>
</dbReference>
<comment type="caution">
    <text evidence="1">The sequence shown here is derived from an EMBL/GenBank/DDBJ whole genome shotgun (WGS) entry which is preliminary data.</text>
</comment>
<dbReference type="AlphaFoldDB" id="A0A1C3EQG4"/>
<gene>
    <name evidence="1" type="ORF">A6X21_16870</name>
</gene>
<keyword evidence="2" id="KW-1185">Reference proteome</keyword>
<evidence type="ECO:0000313" key="2">
    <source>
        <dbReference type="Proteomes" id="UP000094828"/>
    </source>
</evidence>
<evidence type="ECO:0000313" key="1">
    <source>
        <dbReference type="EMBL" id="ODA35484.1"/>
    </source>
</evidence>
<protein>
    <recommendedName>
        <fullName evidence="3">PSP1 C-terminal domain-containing protein</fullName>
    </recommendedName>
</protein>